<accession>A0A7V5NYW7</accession>
<name>A0A7V5NYW7_9BACT</name>
<dbReference type="InterPro" id="IPR008969">
    <property type="entry name" value="CarboxyPept-like_regulatory"/>
</dbReference>
<dbReference type="Proteomes" id="UP000886101">
    <property type="component" value="Unassembled WGS sequence"/>
</dbReference>
<keyword evidence="1" id="KW-1133">Transmembrane helix</keyword>
<keyword evidence="1" id="KW-0472">Membrane</keyword>
<sequence length="159" mass="17581">MRFFFLLGLLLWLGLGASSWAHRIYVFANYEGKEIQGEVYFNDGRPAKAQIEIEADGEVFKTETNTQGKFTFTLPHPAHRIKISAYAGMGHKATVVIKGQNAGKPVSKQPAPGQQTPAQQALGPSWRDIFCGLGYIVGVFGFLAYLKARTYGSKKRPEN</sequence>
<protein>
    <recommendedName>
        <fullName evidence="3">Carboxypeptidase regulatory-like domain-containing protein</fullName>
    </recommendedName>
</protein>
<proteinExistence type="predicted"/>
<dbReference type="AlphaFoldDB" id="A0A7V5NYW7"/>
<keyword evidence="1" id="KW-0812">Transmembrane</keyword>
<dbReference type="EMBL" id="DROK01000046">
    <property type="protein sequence ID" value="HHI96532.1"/>
    <property type="molecule type" value="Genomic_DNA"/>
</dbReference>
<evidence type="ECO:0000313" key="2">
    <source>
        <dbReference type="EMBL" id="HHI96532.1"/>
    </source>
</evidence>
<comment type="caution">
    <text evidence="2">The sequence shown here is derived from an EMBL/GenBank/DDBJ whole genome shotgun (WGS) entry which is preliminary data.</text>
</comment>
<organism evidence="2">
    <name type="scientific">Thermodesulfatator atlanticus</name>
    <dbReference type="NCBI Taxonomy" id="501497"/>
    <lineage>
        <taxon>Bacteria</taxon>
        <taxon>Pseudomonadati</taxon>
        <taxon>Thermodesulfobacteriota</taxon>
        <taxon>Thermodesulfobacteria</taxon>
        <taxon>Thermodesulfobacteriales</taxon>
        <taxon>Thermodesulfatatoraceae</taxon>
        <taxon>Thermodesulfatator</taxon>
    </lineage>
</organism>
<evidence type="ECO:0000256" key="1">
    <source>
        <dbReference type="SAM" id="Phobius"/>
    </source>
</evidence>
<gene>
    <name evidence="2" type="ORF">ENJ96_01620</name>
</gene>
<dbReference type="SUPFAM" id="SSF49464">
    <property type="entry name" value="Carboxypeptidase regulatory domain-like"/>
    <property type="match status" value="1"/>
</dbReference>
<evidence type="ECO:0008006" key="3">
    <source>
        <dbReference type="Google" id="ProtNLM"/>
    </source>
</evidence>
<reference evidence="2" key="1">
    <citation type="journal article" date="2020" name="mSystems">
        <title>Genome- and Community-Level Interaction Insights into Carbon Utilization and Element Cycling Functions of Hydrothermarchaeota in Hydrothermal Sediment.</title>
        <authorList>
            <person name="Zhou Z."/>
            <person name="Liu Y."/>
            <person name="Xu W."/>
            <person name="Pan J."/>
            <person name="Luo Z.H."/>
            <person name="Li M."/>
        </authorList>
    </citation>
    <scope>NUCLEOTIDE SEQUENCE [LARGE SCALE GENOMIC DNA]</scope>
    <source>
        <strain evidence="2">HyVt-533</strain>
    </source>
</reference>
<feature type="transmembrane region" description="Helical" evidence="1">
    <location>
        <begin position="126"/>
        <end position="146"/>
    </location>
</feature>